<keyword evidence="4" id="KW-0548">Nucleotidyltransferase</keyword>
<feature type="domain" description="Poly A polymerase head" evidence="9">
    <location>
        <begin position="22"/>
        <end position="144"/>
    </location>
</feature>
<evidence type="ECO:0000313" key="11">
    <source>
        <dbReference type="EMBL" id="AQS87574.1"/>
    </source>
</evidence>
<keyword evidence="8" id="KW-0694">RNA-binding</keyword>
<dbReference type="SUPFAM" id="SSF81301">
    <property type="entry name" value="Nucleotidyltransferase"/>
    <property type="match status" value="1"/>
</dbReference>
<evidence type="ECO:0000256" key="1">
    <source>
        <dbReference type="ARBA" id="ARBA00001946"/>
    </source>
</evidence>
<dbReference type="GO" id="GO:0046872">
    <property type="term" value="F:metal ion binding"/>
    <property type="evidence" value="ECO:0007669"/>
    <property type="project" value="UniProtKB-KW"/>
</dbReference>
<dbReference type="RefSeq" id="WP_077806561.1">
    <property type="nucleotide sequence ID" value="NZ_BJXS01000002.1"/>
</dbReference>
<gene>
    <name evidence="11" type="ORF">A0U93_06085</name>
</gene>
<dbReference type="Gene3D" id="3.30.460.10">
    <property type="entry name" value="Beta Polymerase, domain 2"/>
    <property type="match status" value="1"/>
</dbReference>
<dbReference type="InterPro" id="IPR002646">
    <property type="entry name" value="PolA_pol_head_dom"/>
</dbReference>
<dbReference type="STRING" id="320497.A0U93_06085"/>
<dbReference type="InterPro" id="IPR043519">
    <property type="entry name" value="NT_sf"/>
</dbReference>
<dbReference type="GO" id="GO:0000049">
    <property type="term" value="F:tRNA binding"/>
    <property type="evidence" value="ECO:0007669"/>
    <property type="project" value="TreeGrafter"/>
</dbReference>
<dbReference type="Pfam" id="PF12627">
    <property type="entry name" value="PolyA_pol_RNAbd"/>
    <property type="match status" value="1"/>
</dbReference>
<evidence type="ECO:0000259" key="9">
    <source>
        <dbReference type="Pfam" id="PF01743"/>
    </source>
</evidence>
<dbReference type="AlphaFoldDB" id="A0A1U9KP45"/>
<dbReference type="Proteomes" id="UP000188604">
    <property type="component" value="Chromosome"/>
</dbReference>
<comment type="cofactor">
    <cofactor evidence="1">
        <name>Mg(2+)</name>
        <dbReference type="ChEBI" id="CHEBI:18420"/>
    </cofactor>
</comment>
<evidence type="ECO:0000256" key="4">
    <source>
        <dbReference type="ARBA" id="ARBA00022695"/>
    </source>
</evidence>
<keyword evidence="5" id="KW-0479">Metal-binding</keyword>
<keyword evidence="2 8" id="KW-0808">Transferase</keyword>
<dbReference type="Pfam" id="PF01743">
    <property type="entry name" value="PolyA_pol"/>
    <property type="match status" value="1"/>
</dbReference>
<dbReference type="InterPro" id="IPR050264">
    <property type="entry name" value="Bact_CCA-adding_enz_type3_sf"/>
</dbReference>
<dbReference type="GO" id="GO:0016779">
    <property type="term" value="F:nucleotidyltransferase activity"/>
    <property type="evidence" value="ECO:0007669"/>
    <property type="project" value="UniProtKB-KW"/>
</dbReference>
<keyword evidence="7" id="KW-0460">Magnesium</keyword>
<keyword evidence="12" id="KW-1185">Reference proteome</keyword>
<dbReference type="InterPro" id="IPR032828">
    <property type="entry name" value="PolyA_RNA-bd"/>
</dbReference>
<evidence type="ECO:0000256" key="2">
    <source>
        <dbReference type="ARBA" id="ARBA00022679"/>
    </source>
</evidence>
<dbReference type="EMBL" id="CP014691">
    <property type="protein sequence ID" value="AQS87574.1"/>
    <property type="molecule type" value="Genomic_DNA"/>
</dbReference>
<dbReference type="GO" id="GO:0000166">
    <property type="term" value="F:nucleotide binding"/>
    <property type="evidence" value="ECO:0007669"/>
    <property type="project" value="UniProtKB-KW"/>
</dbReference>
<dbReference type="CDD" id="cd05398">
    <property type="entry name" value="NT_ClassII-CCAase"/>
    <property type="match status" value="1"/>
</dbReference>
<dbReference type="GO" id="GO:0008033">
    <property type="term" value="P:tRNA processing"/>
    <property type="evidence" value="ECO:0007669"/>
    <property type="project" value="UniProtKB-KW"/>
</dbReference>
<evidence type="ECO:0000256" key="5">
    <source>
        <dbReference type="ARBA" id="ARBA00022723"/>
    </source>
</evidence>
<proteinExistence type="inferred from homology"/>
<feature type="domain" description="tRNA nucleotidyltransferase/poly(A) polymerase RNA and SrmB- binding" evidence="10">
    <location>
        <begin position="180"/>
        <end position="231"/>
    </location>
</feature>
<evidence type="ECO:0000259" key="10">
    <source>
        <dbReference type="Pfam" id="PF12627"/>
    </source>
</evidence>
<dbReference type="OrthoDB" id="9805698at2"/>
<accession>A0A1U9KP45</accession>
<evidence type="ECO:0000256" key="3">
    <source>
        <dbReference type="ARBA" id="ARBA00022694"/>
    </source>
</evidence>
<dbReference type="KEGG" id="nch:A0U93_06085"/>
<dbReference type="PANTHER" id="PTHR46173:SF1">
    <property type="entry name" value="CCA TRNA NUCLEOTIDYLTRANSFERASE 1, MITOCHONDRIAL"/>
    <property type="match status" value="1"/>
</dbReference>
<reference evidence="11 12" key="1">
    <citation type="submission" date="2016-03" db="EMBL/GenBank/DDBJ databases">
        <title>Acetic acid bacteria sequencing.</title>
        <authorList>
            <person name="Brandt J."/>
            <person name="Jakob F."/>
            <person name="Vogel R.F."/>
        </authorList>
    </citation>
    <scope>NUCLEOTIDE SEQUENCE [LARGE SCALE GENOMIC DNA]</scope>
    <source>
        <strain evidence="11 12">NBRC 101099</strain>
    </source>
</reference>
<evidence type="ECO:0000256" key="8">
    <source>
        <dbReference type="RuleBase" id="RU003953"/>
    </source>
</evidence>
<evidence type="ECO:0000313" key="12">
    <source>
        <dbReference type="Proteomes" id="UP000188604"/>
    </source>
</evidence>
<keyword evidence="6" id="KW-0547">Nucleotide-binding</keyword>
<comment type="similarity">
    <text evidence="8">Belongs to the tRNA nucleotidyltransferase/poly(A) polymerase family.</text>
</comment>
<dbReference type="Gene3D" id="1.10.3090.10">
    <property type="entry name" value="cca-adding enzyme, domain 2"/>
    <property type="match status" value="1"/>
</dbReference>
<organism evidence="11 12">
    <name type="scientific">Neoasaia chiangmaiensis</name>
    <dbReference type="NCBI Taxonomy" id="320497"/>
    <lineage>
        <taxon>Bacteria</taxon>
        <taxon>Pseudomonadati</taxon>
        <taxon>Pseudomonadota</taxon>
        <taxon>Alphaproteobacteria</taxon>
        <taxon>Acetobacterales</taxon>
        <taxon>Acetobacteraceae</taxon>
        <taxon>Neoasaia</taxon>
    </lineage>
</organism>
<evidence type="ECO:0000256" key="7">
    <source>
        <dbReference type="ARBA" id="ARBA00022842"/>
    </source>
</evidence>
<sequence length="395" mass="43043">MLLDALPDRQGLDRLWAILPAARLVGGCVRDLLAGLVVNDLDMATPEPPEMVQAALQAQGIKVVPTGLAHGTVTAVIDRRPYEITTLRRDDRTDGRHAVVSWTQDWREDAARRDFTINAMSLDRSGEIHDFFGGRDDLAAHRVRFVGDPARRIAEDALRIFRFFRFDARFGTTRPDRGALDAIIAASSLVDALSAERVASELLRILAGPRAVHAVTSMADAGVLVRRLPAAHLHMDRFRRLLDCDPPADGTLRLGALCDAPDLGSILRLSGAQNARLTAMRLSNVLMPGADDDDLRRACARTDLEALLDRTWLAQADELARPDAGWSDLRARLVALPRPVFPLSGRDAVKAGATPGPGVGQALRKVEAWWIEAGCRPDRAGCLRQLDVVLAASPD</sequence>
<dbReference type="PANTHER" id="PTHR46173">
    <property type="entry name" value="CCA TRNA NUCLEOTIDYLTRANSFERASE 1, MITOCHONDRIAL"/>
    <property type="match status" value="1"/>
</dbReference>
<keyword evidence="3" id="KW-0819">tRNA processing</keyword>
<name>A0A1U9KP45_9PROT</name>
<evidence type="ECO:0000256" key="6">
    <source>
        <dbReference type="ARBA" id="ARBA00022741"/>
    </source>
</evidence>
<protein>
    <submittedName>
        <fullName evidence="11">Poly(A) polymerase</fullName>
    </submittedName>
</protein>
<dbReference type="SUPFAM" id="SSF81891">
    <property type="entry name" value="Poly A polymerase C-terminal region-like"/>
    <property type="match status" value="1"/>
</dbReference>